<keyword evidence="5" id="KW-1185">Reference proteome</keyword>
<reference evidence="4 5" key="1">
    <citation type="journal article" date="2019" name="Sci. Rep.">
        <title>A high-quality genome of Eragrostis curvula grass provides insights into Poaceae evolution and supports new strategies to enhance forage quality.</title>
        <authorList>
            <person name="Carballo J."/>
            <person name="Santos B.A.C.M."/>
            <person name="Zappacosta D."/>
            <person name="Garbus I."/>
            <person name="Selva J.P."/>
            <person name="Gallo C.A."/>
            <person name="Diaz A."/>
            <person name="Albertini E."/>
            <person name="Caccamo M."/>
            <person name="Echenique V."/>
        </authorList>
    </citation>
    <scope>NUCLEOTIDE SEQUENCE [LARGE SCALE GENOMIC DNA]</scope>
    <source>
        <strain evidence="5">cv. Victoria</strain>
        <tissue evidence="4">Leaf</tissue>
    </source>
</reference>
<dbReference type="InterPro" id="IPR013149">
    <property type="entry name" value="ADH-like_C"/>
</dbReference>
<evidence type="ECO:0000313" key="5">
    <source>
        <dbReference type="Proteomes" id="UP000324897"/>
    </source>
</evidence>
<evidence type="ECO:0000256" key="2">
    <source>
        <dbReference type="ARBA" id="ARBA00023002"/>
    </source>
</evidence>
<dbReference type="InterPro" id="IPR041694">
    <property type="entry name" value="ADH_N_2"/>
</dbReference>
<dbReference type="SMART" id="SM00829">
    <property type="entry name" value="PKS_ER"/>
    <property type="match status" value="1"/>
</dbReference>
<evidence type="ECO:0000256" key="1">
    <source>
        <dbReference type="ARBA" id="ARBA00011738"/>
    </source>
</evidence>
<protein>
    <recommendedName>
        <fullName evidence="3">Enoyl reductase (ER) domain-containing protein</fullName>
    </recommendedName>
</protein>
<dbReference type="SUPFAM" id="SSF51735">
    <property type="entry name" value="NAD(P)-binding Rossmann-fold domains"/>
    <property type="match status" value="1"/>
</dbReference>
<dbReference type="Pfam" id="PF00107">
    <property type="entry name" value="ADH_zinc_N"/>
    <property type="match status" value="1"/>
</dbReference>
<dbReference type="SUPFAM" id="SSF50129">
    <property type="entry name" value="GroES-like"/>
    <property type="match status" value="2"/>
</dbReference>
<comment type="subunit">
    <text evidence="1">Homodimer.</text>
</comment>
<sequence length="354" mass="37837">MAGGGQEAASAVGNRKVVLKSYVTGYPVVEDMEVVADSVELRVPAGVTGVLVKNLYLSCDPWMRGRMSKPQEGAAVSVPPFAIGEALVNYGVCKVVESTHPGFKAGELVWGMSGWEEYTLLTQPEPLLFKITHPELPLSHYSGVLGMTGLTAYSGFVEVGRPKKGDAVFVSAASGAVGQIVGQLAKISGCYVVGSAGSDEKVALLKTKFGYDDAFNYKSEASLAAALKRRFPDGIDLFYDNVGGATLDAALLQMRHGGRVVVCGMISQYNLEEPEGVRNLRVIIPMAVRLEGVNVMDYFHTYARFEEEMAGYIKEGKVKVVEDVVEGIDKAPQALIGLFSGKNVGKQLVVVATD</sequence>
<comment type="caution">
    <text evidence="4">The sequence shown here is derived from an EMBL/GenBank/DDBJ whole genome shotgun (WGS) entry which is preliminary data.</text>
</comment>
<gene>
    <name evidence="4" type="ORF">EJB05_50818</name>
</gene>
<keyword evidence="2" id="KW-0560">Oxidoreductase</keyword>
<dbReference type="InterPro" id="IPR045010">
    <property type="entry name" value="MDR_fam"/>
</dbReference>
<evidence type="ECO:0000259" key="3">
    <source>
        <dbReference type="SMART" id="SM00829"/>
    </source>
</evidence>
<dbReference type="EMBL" id="RWGY01000163">
    <property type="protein sequence ID" value="TVU03630.1"/>
    <property type="molecule type" value="Genomic_DNA"/>
</dbReference>
<dbReference type="Proteomes" id="UP000324897">
    <property type="component" value="Unassembled WGS sequence"/>
</dbReference>
<dbReference type="PANTHER" id="PTHR43205">
    <property type="entry name" value="PROSTAGLANDIN REDUCTASE"/>
    <property type="match status" value="1"/>
</dbReference>
<dbReference type="GO" id="GO:0032440">
    <property type="term" value="F:2-alkenal reductase [NAD(P)H] activity"/>
    <property type="evidence" value="ECO:0007669"/>
    <property type="project" value="TreeGrafter"/>
</dbReference>
<organism evidence="4 5">
    <name type="scientific">Eragrostis curvula</name>
    <name type="common">weeping love grass</name>
    <dbReference type="NCBI Taxonomy" id="38414"/>
    <lineage>
        <taxon>Eukaryota</taxon>
        <taxon>Viridiplantae</taxon>
        <taxon>Streptophyta</taxon>
        <taxon>Embryophyta</taxon>
        <taxon>Tracheophyta</taxon>
        <taxon>Spermatophyta</taxon>
        <taxon>Magnoliopsida</taxon>
        <taxon>Liliopsida</taxon>
        <taxon>Poales</taxon>
        <taxon>Poaceae</taxon>
        <taxon>PACMAD clade</taxon>
        <taxon>Chloridoideae</taxon>
        <taxon>Eragrostideae</taxon>
        <taxon>Eragrostidinae</taxon>
        <taxon>Eragrostis</taxon>
    </lineage>
</organism>
<dbReference type="InterPro" id="IPR036291">
    <property type="entry name" value="NAD(P)-bd_dom_sf"/>
</dbReference>
<accession>A0A5J9SXB6</accession>
<name>A0A5J9SXB6_9POAL</name>
<evidence type="ECO:0000313" key="4">
    <source>
        <dbReference type="EMBL" id="TVU03630.1"/>
    </source>
</evidence>
<dbReference type="Pfam" id="PF16884">
    <property type="entry name" value="ADH_N_2"/>
    <property type="match status" value="1"/>
</dbReference>
<dbReference type="InterPro" id="IPR011032">
    <property type="entry name" value="GroES-like_sf"/>
</dbReference>
<feature type="domain" description="Enoyl reductase (ER)" evidence="3">
    <location>
        <begin position="27"/>
        <end position="349"/>
    </location>
</feature>
<proteinExistence type="predicted"/>
<dbReference type="Gene3D" id="3.90.180.10">
    <property type="entry name" value="Medium-chain alcohol dehydrogenases, catalytic domain"/>
    <property type="match status" value="1"/>
</dbReference>
<dbReference type="AlphaFoldDB" id="A0A5J9SXB6"/>
<dbReference type="PANTHER" id="PTHR43205:SF23">
    <property type="entry name" value="OXIDOREDUCTASE P1, PUTATIVE, EXPRESSED-RELATED"/>
    <property type="match status" value="1"/>
</dbReference>
<dbReference type="Gramene" id="TVU03630">
    <property type="protein sequence ID" value="TVU03630"/>
    <property type="gene ID" value="EJB05_50818"/>
</dbReference>
<dbReference type="OrthoDB" id="809632at2759"/>
<dbReference type="Gene3D" id="3.40.50.720">
    <property type="entry name" value="NAD(P)-binding Rossmann-like Domain"/>
    <property type="match status" value="1"/>
</dbReference>
<dbReference type="FunFam" id="3.40.50.720:FF:000121">
    <property type="entry name" value="Prostaglandin reductase 2"/>
    <property type="match status" value="1"/>
</dbReference>
<dbReference type="InterPro" id="IPR020843">
    <property type="entry name" value="ER"/>
</dbReference>